<protein>
    <submittedName>
        <fullName evidence="1">Uncharacterized protein</fullName>
    </submittedName>
</protein>
<dbReference type="AlphaFoldDB" id="A0A133NAM3"/>
<dbReference type="Proteomes" id="UP000070646">
    <property type="component" value="Unassembled WGS sequence"/>
</dbReference>
<evidence type="ECO:0000313" key="1">
    <source>
        <dbReference type="EMBL" id="KXA13344.1"/>
    </source>
</evidence>
<dbReference type="PATRIC" id="fig|1502.174.peg.888"/>
<organism evidence="1 2">
    <name type="scientific">Clostridium perfringens</name>
    <dbReference type="NCBI Taxonomy" id="1502"/>
    <lineage>
        <taxon>Bacteria</taxon>
        <taxon>Bacillati</taxon>
        <taxon>Bacillota</taxon>
        <taxon>Clostridia</taxon>
        <taxon>Eubacteriales</taxon>
        <taxon>Clostridiaceae</taxon>
        <taxon>Clostridium</taxon>
    </lineage>
</organism>
<evidence type="ECO:0000313" key="2">
    <source>
        <dbReference type="Proteomes" id="UP000070646"/>
    </source>
</evidence>
<comment type="caution">
    <text evidence="1">The sequence shown here is derived from an EMBL/GenBank/DDBJ whole genome shotgun (WGS) entry which is preliminary data.</text>
</comment>
<accession>A0A133NAM3</accession>
<dbReference type="EMBL" id="LRPU01000036">
    <property type="protein sequence ID" value="KXA13344.1"/>
    <property type="molecule type" value="Genomic_DNA"/>
</dbReference>
<name>A0A133NAM3_CLOPF</name>
<sequence>MVQMSDILIRDLSEDIIFKIDELAKKSGAKSRNDFLKRQLELMSSLEELKRIEGNYSYLIKKLGKIIEYNSTLMEVLAEEILGENIGDIISKRSNNVWEE</sequence>
<proteinExistence type="predicted"/>
<gene>
    <name evidence="1" type="ORF">HMPREF3222_00877</name>
</gene>
<reference evidence="1 2" key="1">
    <citation type="submission" date="2016-01" db="EMBL/GenBank/DDBJ databases">
        <authorList>
            <person name="Oliw E.H."/>
        </authorList>
    </citation>
    <scope>NUCLEOTIDE SEQUENCE [LARGE SCALE GENOMIC DNA]</scope>
    <source>
        <strain evidence="1 2">MJR7757A</strain>
    </source>
</reference>